<proteinExistence type="predicted"/>
<feature type="region of interest" description="Disordered" evidence="1">
    <location>
        <begin position="289"/>
        <end position="313"/>
    </location>
</feature>
<evidence type="ECO:0000313" key="3">
    <source>
        <dbReference type="Proteomes" id="UP001341281"/>
    </source>
</evidence>
<name>A0AAQ3T390_PASNO</name>
<feature type="compositionally biased region" description="Basic and acidic residues" evidence="1">
    <location>
        <begin position="291"/>
        <end position="306"/>
    </location>
</feature>
<reference evidence="2 3" key="1">
    <citation type="submission" date="2024-02" db="EMBL/GenBank/DDBJ databases">
        <title>High-quality chromosome-scale genome assembly of Pensacola bahiagrass (Paspalum notatum Flugge var. saurae).</title>
        <authorList>
            <person name="Vega J.M."/>
            <person name="Podio M."/>
            <person name="Orjuela J."/>
            <person name="Siena L.A."/>
            <person name="Pessino S.C."/>
            <person name="Combes M.C."/>
            <person name="Mariac C."/>
            <person name="Albertini E."/>
            <person name="Pupilli F."/>
            <person name="Ortiz J.P.A."/>
            <person name="Leblanc O."/>
        </authorList>
    </citation>
    <scope>NUCLEOTIDE SEQUENCE [LARGE SCALE GENOMIC DNA]</scope>
    <source>
        <strain evidence="2">R1</strain>
        <tissue evidence="2">Leaf</tissue>
    </source>
</reference>
<evidence type="ECO:0000313" key="2">
    <source>
        <dbReference type="EMBL" id="WVZ66233.1"/>
    </source>
</evidence>
<dbReference type="EMBL" id="CP144747">
    <property type="protein sequence ID" value="WVZ66233.1"/>
    <property type="molecule type" value="Genomic_DNA"/>
</dbReference>
<organism evidence="2 3">
    <name type="scientific">Paspalum notatum var. saurae</name>
    <dbReference type="NCBI Taxonomy" id="547442"/>
    <lineage>
        <taxon>Eukaryota</taxon>
        <taxon>Viridiplantae</taxon>
        <taxon>Streptophyta</taxon>
        <taxon>Embryophyta</taxon>
        <taxon>Tracheophyta</taxon>
        <taxon>Spermatophyta</taxon>
        <taxon>Magnoliopsida</taxon>
        <taxon>Liliopsida</taxon>
        <taxon>Poales</taxon>
        <taxon>Poaceae</taxon>
        <taxon>PACMAD clade</taxon>
        <taxon>Panicoideae</taxon>
        <taxon>Andropogonodae</taxon>
        <taxon>Paspaleae</taxon>
        <taxon>Paspalinae</taxon>
        <taxon>Paspalum</taxon>
    </lineage>
</organism>
<dbReference type="AlphaFoldDB" id="A0AAQ3T390"/>
<accession>A0AAQ3T390</accession>
<dbReference type="Proteomes" id="UP001341281">
    <property type="component" value="Chromosome 03"/>
</dbReference>
<sequence>MGEARDLGASQFFRGFMYAARAAKMGFRWRVGDEYGMEEFGTLDEAYLEAWGEVEAALPGCEETGAIYCFGGAEGIVVPRRNNHASTHLFRLPPASQPLVAQPAAALQGLVMQAAPSPFHCRRTRSRAVDGECPGSDAVLESGQRLRYEPVEALAALRRRPVRPALSQRVQLGVRRVEGGVGLAGGEPPRGVVGGVVGGGVDERGEEGDVLGGVGSDVLVVGDEVDICLRAGVVVGEGVHVGVVEHAVVVVDAGVLVVGAVAAHVGEGLGQAAGACRGVDVAAAEPQGPELLRDGANDDGGEEVRGRGGVLGQGGGDEVEMGIVRAVSVEAAAVAAQ</sequence>
<evidence type="ECO:0000256" key="1">
    <source>
        <dbReference type="SAM" id="MobiDB-lite"/>
    </source>
</evidence>
<keyword evidence="3" id="KW-1185">Reference proteome</keyword>
<protein>
    <submittedName>
        <fullName evidence="2">Uncharacterized protein</fullName>
    </submittedName>
</protein>
<gene>
    <name evidence="2" type="ORF">U9M48_015485</name>
</gene>